<evidence type="ECO:0000256" key="3">
    <source>
        <dbReference type="ARBA" id="ARBA00023002"/>
    </source>
</evidence>
<reference evidence="6 7" key="1">
    <citation type="submission" date="2019-07" db="EMBL/GenBank/DDBJ databases">
        <authorList>
            <person name="Kim J."/>
        </authorList>
    </citation>
    <scope>NUCLEOTIDE SEQUENCE [LARGE SCALE GENOMIC DNA]</scope>
    <source>
        <strain evidence="6 7">G13</strain>
    </source>
</reference>
<dbReference type="PRINTS" id="PR01011">
    <property type="entry name" value="GLUTPROXDASE"/>
</dbReference>
<dbReference type="PANTHER" id="PTHR11592">
    <property type="entry name" value="GLUTATHIONE PEROXIDASE"/>
    <property type="match status" value="1"/>
</dbReference>
<dbReference type="FunFam" id="3.40.30.10:FF:000010">
    <property type="entry name" value="Glutathione peroxidase"/>
    <property type="match status" value="1"/>
</dbReference>
<dbReference type="Proteomes" id="UP000316330">
    <property type="component" value="Unassembled WGS sequence"/>
</dbReference>
<comment type="caution">
    <text evidence="6">The sequence shown here is derived from an EMBL/GenBank/DDBJ whole genome shotgun (WGS) entry which is preliminary data.</text>
</comment>
<name>A0A559JX83_9BACL</name>
<gene>
    <name evidence="6" type="ORF">FPZ45_02660</name>
</gene>
<keyword evidence="2 5" id="KW-0575">Peroxidase</keyword>
<organism evidence="6 7">
    <name type="scientific">Cohnella terricola</name>
    <dbReference type="NCBI Taxonomy" id="1289167"/>
    <lineage>
        <taxon>Bacteria</taxon>
        <taxon>Bacillati</taxon>
        <taxon>Bacillota</taxon>
        <taxon>Bacilli</taxon>
        <taxon>Bacillales</taxon>
        <taxon>Paenibacillaceae</taxon>
        <taxon>Cohnella</taxon>
    </lineage>
</organism>
<proteinExistence type="inferred from homology"/>
<dbReference type="PANTHER" id="PTHR11592:SF78">
    <property type="entry name" value="GLUTATHIONE PEROXIDASE"/>
    <property type="match status" value="1"/>
</dbReference>
<accession>A0A559JX83</accession>
<sequence>MSLYDISVQSARGDNMNLSEYAGQVMLIVNTASRCGFAPQFKGLQKLHETYADQGLAVLGFPSNQFANQEPLEDGSIAEHCLINHGVTFPLFAKIDVKGSDIHPLYRHLTKAAPGLIGLKSIKWNFTKFLVDRQGKVVKRFSPTASPEKIEGTIRKLLQKQTV</sequence>
<dbReference type="InterPro" id="IPR029759">
    <property type="entry name" value="GPX_AS"/>
</dbReference>
<dbReference type="GO" id="GO:0004601">
    <property type="term" value="F:peroxidase activity"/>
    <property type="evidence" value="ECO:0007669"/>
    <property type="project" value="UniProtKB-KW"/>
</dbReference>
<keyword evidence="3 5" id="KW-0560">Oxidoreductase</keyword>
<dbReference type="Gene3D" id="3.40.30.10">
    <property type="entry name" value="Glutaredoxin"/>
    <property type="match status" value="1"/>
</dbReference>
<evidence type="ECO:0000256" key="5">
    <source>
        <dbReference type="RuleBase" id="RU000499"/>
    </source>
</evidence>
<dbReference type="OrthoDB" id="9789406at2"/>
<dbReference type="SUPFAM" id="SSF52833">
    <property type="entry name" value="Thioredoxin-like"/>
    <property type="match status" value="1"/>
</dbReference>
<dbReference type="PROSITE" id="PS00460">
    <property type="entry name" value="GLUTATHIONE_PEROXID_1"/>
    <property type="match status" value="1"/>
</dbReference>
<dbReference type="EMBL" id="VNJJ01000001">
    <property type="protein sequence ID" value="TVY04498.1"/>
    <property type="molecule type" value="Genomic_DNA"/>
</dbReference>
<dbReference type="PROSITE" id="PS00763">
    <property type="entry name" value="GLUTATHIONE_PEROXID_2"/>
    <property type="match status" value="1"/>
</dbReference>
<evidence type="ECO:0000256" key="1">
    <source>
        <dbReference type="ARBA" id="ARBA00006926"/>
    </source>
</evidence>
<dbReference type="PROSITE" id="PS51355">
    <property type="entry name" value="GLUTATHIONE_PEROXID_3"/>
    <property type="match status" value="1"/>
</dbReference>
<dbReference type="GO" id="GO:0034599">
    <property type="term" value="P:cellular response to oxidative stress"/>
    <property type="evidence" value="ECO:0007669"/>
    <property type="project" value="TreeGrafter"/>
</dbReference>
<protein>
    <recommendedName>
        <fullName evidence="5">Glutathione peroxidase</fullName>
    </recommendedName>
</protein>
<dbReference type="CDD" id="cd00340">
    <property type="entry name" value="GSH_Peroxidase"/>
    <property type="match status" value="1"/>
</dbReference>
<dbReference type="InterPro" id="IPR000889">
    <property type="entry name" value="Glutathione_peroxidase"/>
</dbReference>
<evidence type="ECO:0000256" key="4">
    <source>
        <dbReference type="PIRSR" id="PIRSR000303-1"/>
    </source>
</evidence>
<comment type="similarity">
    <text evidence="1 5">Belongs to the glutathione peroxidase family.</text>
</comment>
<dbReference type="Pfam" id="PF00255">
    <property type="entry name" value="GSHPx"/>
    <property type="match status" value="1"/>
</dbReference>
<dbReference type="RefSeq" id="WP_144698077.1">
    <property type="nucleotide sequence ID" value="NZ_VNJJ01000001.1"/>
</dbReference>
<dbReference type="InterPro" id="IPR036249">
    <property type="entry name" value="Thioredoxin-like_sf"/>
</dbReference>
<evidence type="ECO:0000313" key="6">
    <source>
        <dbReference type="EMBL" id="TVY04498.1"/>
    </source>
</evidence>
<feature type="active site" evidence="4">
    <location>
        <position position="35"/>
    </location>
</feature>
<evidence type="ECO:0000313" key="7">
    <source>
        <dbReference type="Proteomes" id="UP000316330"/>
    </source>
</evidence>
<dbReference type="InterPro" id="IPR029760">
    <property type="entry name" value="GPX_CS"/>
</dbReference>
<keyword evidence="7" id="KW-1185">Reference proteome</keyword>
<dbReference type="AlphaFoldDB" id="A0A559JX83"/>
<evidence type="ECO:0000256" key="2">
    <source>
        <dbReference type="ARBA" id="ARBA00022559"/>
    </source>
</evidence>
<dbReference type="PIRSF" id="PIRSF000303">
    <property type="entry name" value="Glutathion_perox"/>
    <property type="match status" value="1"/>
</dbReference>